<protein>
    <submittedName>
        <fullName evidence="8">Predicted arabinose efflux permease, MFS family</fullName>
    </submittedName>
</protein>
<keyword evidence="2" id="KW-0813">Transport</keyword>
<dbReference type="InterPro" id="IPR011701">
    <property type="entry name" value="MFS"/>
</dbReference>
<keyword evidence="3 6" id="KW-0812">Transmembrane</keyword>
<feature type="transmembrane region" description="Helical" evidence="6">
    <location>
        <begin position="356"/>
        <end position="382"/>
    </location>
</feature>
<dbReference type="EMBL" id="FUYJ01000001">
    <property type="protein sequence ID" value="SKA89257.1"/>
    <property type="molecule type" value="Genomic_DNA"/>
</dbReference>
<keyword evidence="4 6" id="KW-1133">Transmembrane helix</keyword>
<gene>
    <name evidence="8" type="ORF">SAMN04244570_0814</name>
</gene>
<dbReference type="InterPro" id="IPR036259">
    <property type="entry name" value="MFS_trans_sf"/>
</dbReference>
<dbReference type="GO" id="GO:0022857">
    <property type="term" value="F:transmembrane transporter activity"/>
    <property type="evidence" value="ECO:0007669"/>
    <property type="project" value="InterPro"/>
</dbReference>
<comment type="subcellular location">
    <subcellularLocation>
        <location evidence="1">Cell membrane</location>
        <topology evidence="1">Multi-pass membrane protein</topology>
    </subcellularLocation>
</comment>
<evidence type="ECO:0000256" key="3">
    <source>
        <dbReference type="ARBA" id="ARBA00022692"/>
    </source>
</evidence>
<evidence type="ECO:0000313" key="9">
    <source>
        <dbReference type="Proteomes" id="UP000190042"/>
    </source>
</evidence>
<evidence type="ECO:0000256" key="5">
    <source>
        <dbReference type="ARBA" id="ARBA00023136"/>
    </source>
</evidence>
<feature type="transmembrane region" description="Helical" evidence="6">
    <location>
        <begin position="403"/>
        <end position="422"/>
    </location>
</feature>
<name>A0A1T4XID5_9BACL</name>
<dbReference type="PANTHER" id="PTHR42718:SF9">
    <property type="entry name" value="MAJOR FACILITATOR SUPERFAMILY MULTIDRUG TRANSPORTER MFSC"/>
    <property type="match status" value="1"/>
</dbReference>
<feature type="domain" description="Major facilitator superfamily (MFS) profile" evidence="7">
    <location>
        <begin position="14"/>
        <end position="455"/>
    </location>
</feature>
<feature type="transmembrane region" description="Helical" evidence="6">
    <location>
        <begin position="12"/>
        <end position="31"/>
    </location>
</feature>
<feature type="transmembrane region" description="Helical" evidence="6">
    <location>
        <begin position="108"/>
        <end position="126"/>
    </location>
</feature>
<dbReference type="Proteomes" id="UP000190042">
    <property type="component" value="Unassembled WGS sequence"/>
</dbReference>
<feature type="transmembrane region" description="Helical" evidence="6">
    <location>
        <begin position="428"/>
        <end position="450"/>
    </location>
</feature>
<evidence type="ECO:0000256" key="6">
    <source>
        <dbReference type="SAM" id="Phobius"/>
    </source>
</evidence>
<feature type="transmembrane region" description="Helical" evidence="6">
    <location>
        <begin position="79"/>
        <end position="102"/>
    </location>
</feature>
<keyword evidence="9" id="KW-1185">Reference proteome</keyword>
<dbReference type="AlphaFoldDB" id="A0A1T4XID5"/>
<accession>A0A1T4XID5</accession>
<feature type="transmembrane region" description="Helical" evidence="6">
    <location>
        <begin position="229"/>
        <end position="247"/>
    </location>
</feature>
<evidence type="ECO:0000256" key="1">
    <source>
        <dbReference type="ARBA" id="ARBA00004651"/>
    </source>
</evidence>
<feature type="transmembrane region" description="Helical" evidence="6">
    <location>
        <begin position="267"/>
        <end position="287"/>
    </location>
</feature>
<dbReference type="RefSeq" id="WP_078816626.1">
    <property type="nucleotide sequence ID" value="NZ_FUYJ01000001.1"/>
</dbReference>
<dbReference type="PANTHER" id="PTHR42718">
    <property type="entry name" value="MAJOR FACILITATOR SUPERFAMILY MULTIDRUG TRANSPORTER MFSC"/>
    <property type="match status" value="1"/>
</dbReference>
<proteinExistence type="predicted"/>
<evidence type="ECO:0000256" key="4">
    <source>
        <dbReference type="ARBA" id="ARBA00022989"/>
    </source>
</evidence>
<evidence type="ECO:0000259" key="7">
    <source>
        <dbReference type="PROSITE" id="PS50850"/>
    </source>
</evidence>
<organism evidence="8 9">
    <name type="scientific">Sporosarcina newyorkensis</name>
    <dbReference type="NCBI Taxonomy" id="759851"/>
    <lineage>
        <taxon>Bacteria</taxon>
        <taxon>Bacillati</taxon>
        <taxon>Bacillota</taxon>
        <taxon>Bacilli</taxon>
        <taxon>Bacillales</taxon>
        <taxon>Caryophanaceae</taxon>
        <taxon>Sporosarcina</taxon>
    </lineage>
</organism>
<feature type="transmembrane region" description="Helical" evidence="6">
    <location>
        <begin position="138"/>
        <end position="160"/>
    </location>
</feature>
<dbReference type="PROSITE" id="PS50850">
    <property type="entry name" value="MFS"/>
    <property type="match status" value="1"/>
</dbReference>
<sequence>MSEMALKDKSINRGFLFISFGAFFIMLSLATHLPAYPHMIAEFNLTPGYAVWMQLGLAVGLTGFQPLLGWIGDSFGLKIVILIGGIFMVIGSLLVAFSFSFWVLVLGLFFKGISGAAIAPSGIAYAGKFMVGTQRGKAIGTFAAFITIGAVFGPVISGMIVDTMNWQASFIFTAVLGGLGIALFAFVPHVKAQARKKLDVLGLIFVIALLLGLLTIPTFINSFGIESGMWVPSLLVFVTALIILIVVEKKQKAPLLDLEYVANRNFWVPTTIAVFILIGYAGVMYLLTFFVQNVQGKDATTVGFLQMAVFLGTSVAAYCSGRVLKKFSARTIMGSGILIFSSGIIMLSFVNLTTSFAYLFTAMSLVGVGAGLKTPVVKALVVSKASVQRMNVVTFTNTVIENLAQRMGASFALVAFSIFSASGNNVGAVVNTSFVIMGFIVIALLFLPLIPKTIHGIHTSEEDLVGTKILPKPLNTEEIK</sequence>
<dbReference type="InterPro" id="IPR020846">
    <property type="entry name" value="MFS_dom"/>
</dbReference>
<feature type="transmembrane region" description="Helical" evidence="6">
    <location>
        <begin position="166"/>
        <end position="188"/>
    </location>
</feature>
<evidence type="ECO:0000256" key="2">
    <source>
        <dbReference type="ARBA" id="ARBA00022448"/>
    </source>
</evidence>
<dbReference type="SUPFAM" id="SSF103473">
    <property type="entry name" value="MFS general substrate transporter"/>
    <property type="match status" value="1"/>
</dbReference>
<feature type="transmembrane region" description="Helical" evidence="6">
    <location>
        <begin position="51"/>
        <end position="72"/>
    </location>
</feature>
<dbReference type="Pfam" id="PF07690">
    <property type="entry name" value="MFS_1"/>
    <property type="match status" value="2"/>
</dbReference>
<feature type="transmembrane region" description="Helical" evidence="6">
    <location>
        <begin position="200"/>
        <end position="223"/>
    </location>
</feature>
<dbReference type="Gene3D" id="1.20.1250.20">
    <property type="entry name" value="MFS general substrate transporter like domains"/>
    <property type="match status" value="2"/>
</dbReference>
<feature type="transmembrane region" description="Helical" evidence="6">
    <location>
        <begin position="331"/>
        <end position="350"/>
    </location>
</feature>
<evidence type="ECO:0000313" key="8">
    <source>
        <dbReference type="EMBL" id="SKA89257.1"/>
    </source>
</evidence>
<feature type="transmembrane region" description="Helical" evidence="6">
    <location>
        <begin position="299"/>
        <end position="319"/>
    </location>
</feature>
<reference evidence="9" key="1">
    <citation type="submission" date="2017-02" db="EMBL/GenBank/DDBJ databases">
        <authorList>
            <person name="Varghese N."/>
            <person name="Submissions S."/>
        </authorList>
    </citation>
    <scope>NUCLEOTIDE SEQUENCE [LARGE SCALE GENOMIC DNA]</scope>
    <source>
        <strain evidence="9">DSM 23966</strain>
    </source>
</reference>
<dbReference type="GO" id="GO:0005886">
    <property type="term" value="C:plasma membrane"/>
    <property type="evidence" value="ECO:0007669"/>
    <property type="project" value="UniProtKB-SubCell"/>
</dbReference>
<keyword evidence="5 6" id="KW-0472">Membrane</keyword>